<dbReference type="Proteomes" id="UP000034611">
    <property type="component" value="Unassembled WGS sequence"/>
</dbReference>
<comment type="function">
    <text evidence="5">One of the proteins that surrounds the polypeptide exit tunnel on the outside of the subunit.</text>
</comment>
<gene>
    <name evidence="5" type="primary">rplX</name>
    <name evidence="7" type="ORF">UV56_C0002G0023</name>
</gene>
<dbReference type="SMART" id="SM00739">
    <property type="entry name" value="KOW"/>
    <property type="match status" value="1"/>
</dbReference>
<comment type="subunit">
    <text evidence="5">Part of the 50S ribosomal subunit.</text>
</comment>
<dbReference type="GO" id="GO:1990904">
    <property type="term" value="C:ribonucleoprotein complex"/>
    <property type="evidence" value="ECO:0007669"/>
    <property type="project" value="UniProtKB-KW"/>
</dbReference>
<evidence type="ECO:0000256" key="1">
    <source>
        <dbReference type="ARBA" id="ARBA00010618"/>
    </source>
</evidence>
<sequence length="110" mass="12243">MFKFKVGDTVKVTSGKDKGREGKIEMIFPKEGTALIPEVNIYKKHVKPAVTADKKGGIFSVPRPLNFAKIALICPKCKKITRVGIKDKKRICKKCGKAIDSITKKRKAKK</sequence>
<evidence type="ECO:0000259" key="6">
    <source>
        <dbReference type="SMART" id="SM00739"/>
    </source>
</evidence>
<dbReference type="InterPro" id="IPR057264">
    <property type="entry name" value="Ribosomal_uL24_C"/>
</dbReference>
<comment type="caution">
    <text evidence="7">The sequence shown here is derived from an EMBL/GenBank/DDBJ whole genome shotgun (WGS) entry which is preliminary data.</text>
</comment>
<evidence type="ECO:0000256" key="4">
    <source>
        <dbReference type="ARBA" id="ARBA00035206"/>
    </source>
</evidence>
<name>A0A0G1F2I3_9BACT</name>
<dbReference type="InterPro" id="IPR005824">
    <property type="entry name" value="KOW"/>
</dbReference>
<dbReference type="InterPro" id="IPR014722">
    <property type="entry name" value="Rib_uL2_dom2"/>
</dbReference>
<evidence type="ECO:0000256" key="3">
    <source>
        <dbReference type="ARBA" id="ARBA00023274"/>
    </source>
</evidence>
<dbReference type="Pfam" id="PF17136">
    <property type="entry name" value="ribosomal_L24"/>
    <property type="match status" value="1"/>
</dbReference>
<comment type="similarity">
    <text evidence="1 5">Belongs to the universal ribosomal protein uL24 family.</text>
</comment>
<dbReference type="Gene3D" id="2.30.30.30">
    <property type="match status" value="1"/>
</dbReference>
<dbReference type="SUPFAM" id="SSF50104">
    <property type="entry name" value="Translation proteins SH3-like domain"/>
    <property type="match status" value="1"/>
</dbReference>
<dbReference type="EMBL" id="LCEY01000002">
    <property type="protein sequence ID" value="KKS81018.1"/>
    <property type="molecule type" value="Genomic_DNA"/>
</dbReference>
<evidence type="ECO:0000313" key="8">
    <source>
        <dbReference type="Proteomes" id="UP000034611"/>
    </source>
</evidence>
<dbReference type="InterPro" id="IPR003256">
    <property type="entry name" value="Ribosomal_uL24"/>
</dbReference>
<dbReference type="CDD" id="cd06089">
    <property type="entry name" value="KOW_RPL26"/>
    <property type="match status" value="1"/>
</dbReference>
<proteinExistence type="inferred from homology"/>
<dbReference type="InterPro" id="IPR041988">
    <property type="entry name" value="Ribosomal_uL24_KOW"/>
</dbReference>
<keyword evidence="2 5" id="KW-0689">Ribosomal protein</keyword>
<dbReference type="GO" id="GO:0006412">
    <property type="term" value="P:translation"/>
    <property type="evidence" value="ECO:0007669"/>
    <property type="project" value="UniProtKB-UniRule"/>
</dbReference>
<comment type="function">
    <text evidence="5">One of two assembly initiator proteins, it binds directly to the 5'-end of the 23S rRNA, where it nucleates assembly of the 50S subunit.</text>
</comment>
<protein>
    <recommendedName>
        <fullName evidence="4 5">Large ribosomal subunit protein uL24</fullName>
    </recommendedName>
</protein>
<reference evidence="7 8" key="1">
    <citation type="journal article" date="2015" name="Nature">
        <title>rRNA introns, odd ribosomes, and small enigmatic genomes across a large radiation of phyla.</title>
        <authorList>
            <person name="Brown C.T."/>
            <person name="Hug L.A."/>
            <person name="Thomas B.C."/>
            <person name="Sharon I."/>
            <person name="Castelle C.J."/>
            <person name="Singh A."/>
            <person name="Wilkins M.J."/>
            <person name="Williams K.H."/>
            <person name="Banfield J.F."/>
        </authorList>
    </citation>
    <scope>NUCLEOTIDE SEQUENCE [LARGE SCALE GENOMIC DNA]</scope>
</reference>
<accession>A0A0G1F2I3</accession>
<keyword evidence="5" id="KW-0699">rRNA-binding</keyword>
<evidence type="ECO:0000256" key="2">
    <source>
        <dbReference type="ARBA" id="ARBA00022980"/>
    </source>
</evidence>
<dbReference type="AlphaFoldDB" id="A0A0G1F2I3"/>
<keyword evidence="3 5" id="KW-0687">Ribonucleoprotein</keyword>
<dbReference type="Pfam" id="PF00467">
    <property type="entry name" value="KOW"/>
    <property type="match status" value="1"/>
</dbReference>
<dbReference type="HAMAP" id="MF_01326_B">
    <property type="entry name" value="Ribosomal_uL24_B"/>
    <property type="match status" value="1"/>
</dbReference>
<dbReference type="NCBIfam" id="TIGR01079">
    <property type="entry name" value="rplX_bact"/>
    <property type="match status" value="1"/>
</dbReference>
<dbReference type="InterPro" id="IPR008991">
    <property type="entry name" value="Translation_prot_SH3-like_sf"/>
</dbReference>
<dbReference type="GO" id="GO:0005840">
    <property type="term" value="C:ribosome"/>
    <property type="evidence" value="ECO:0007669"/>
    <property type="project" value="UniProtKB-KW"/>
</dbReference>
<dbReference type="PANTHER" id="PTHR12903">
    <property type="entry name" value="MITOCHONDRIAL RIBOSOMAL PROTEIN L24"/>
    <property type="match status" value="1"/>
</dbReference>
<dbReference type="GO" id="GO:0019843">
    <property type="term" value="F:rRNA binding"/>
    <property type="evidence" value="ECO:0007669"/>
    <property type="project" value="UniProtKB-UniRule"/>
</dbReference>
<keyword evidence="5" id="KW-0694">RNA-binding</keyword>
<feature type="domain" description="KOW" evidence="6">
    <location>
        <begin position="3"/>
        <end position="30"/>
    </location>
</feature>
<evidence type="ECO:0000313" key="7">
    <source>
        <dbReference type="EMBL" id="KKS81018.1"/>
    </source>
</evidence>
<dbReference type="GO" id="GO:0003735">
    <property type="term" value="F:structural constituent of ribosome"/>
    <property type="evidence" value="ECO:0007669"/>
    <property type="project" value="InterPro"/>
</dbReference>
<organism evidence="7 8">
    <name type="scientific">Candidatus Woesebacteria bacterium GW2011_GWC1_43_10b</name>
    <dbReference type="NCBI Taxonomy" id="1618585"/>
    <lineage>
        <taxon>Bacteria</taxon>
        <taxon>Candidatus Woeseibacteriota</taxon>
    </lineage>
</organism>
<evidence type="ECO:0000256" key="5">
    <source>
        <dbReference type="HAMAP-Rule" id="MF_01326"/>
    </source>
</evidence>